<protein>
    <submittedName>
        <fullName evidence="2">Unannotated protein</fullName>
    </submittedName>
</protein>
<feature type="region of interest" description="Disordered" evidence="1">
    <location>
        <begin position="683"/>
        <end position="734"/>
    </location>
</feature>
<gene>
    <name evidence="2" type="ORF">UFOPK1392_00667</name>
</gene>
<dbReference type="AlphaFoldDB" id="A0A6J5YE74"/>
<sequence length="734" mass="77810">MHRQLDPSSPDVIIGEGADLNTTHRSWTLVGTLGDVDHAAVDSRGLVSRKVDGFSVDWWVGADDRWHLPSRSAGIRQRLVDDSPIVETTMRVPGGEIVHRVWGVAPGAGMPPGGGIVIELHNAATVPVAVAIALRPFGPISRTAIKAIDLDGTVVRVDGHPVMHLAKAPSRVAVGSASLGDSLNVVESGAAGSQWPDGGVRCSEGRASAALLFPLPHTATVRFVLESAPIEQRRSLFGFRHRELPSAPVNPAAAPDASRVAAGWEVQTRRSPRMELLELRADEAVRSARRSALLHAAGDDAVSWSDGLVGVFDACALIIALDQHGLHAEAAKLLMGLVDRIDVDGRFELEHHRVDAGAAWLHAVERHIRLADDVALARVSVGEIAKVAHRVHRDVVALKDRRRARRSTGPVWTTTPESLRVHDLVWAHSGLNSAATALRVAEQPDAAREIEKLAEGLAGEVDAALASAHLTPESAVAAVVALVESDSAALIDQVLLDALVDEASRGAVRGAVVQRIGEAALSPRLTAALAVARIRLGDRNAVEALRWMLEIGAPTWSWPESVHPRTGDGCSGDGHSPVSTAAFLQLTRSFSVIDDEHVVDLFPVVPSEWLGQPIEVHDLPTSHGKLSFAVRWHGERPALLWDLRPHEDVSISAAESSAVPIGLRCTGLDPTWSTTELRGEALLAPPDPDLAASAAVPPMDVEPPADSEVLIDPAAGPTSGSRPPTAPSPGESFS</sequence>
<proteinExistence type="predicted"/>
<dbReference type="GO" id="GO:0005975">
    <property type="term" value="P:carbohydrate metabolic process"/>
    <property type="evidence" value="ECO:0007669"/>
    <property type="project" value="InterPro"/>
</dbReference>
<feature type="compositionally biased region" description="Low complexity" evidence="1">
    <location>
        <begin position="683"/>
        <end position="698"/>
    </location>
</feature>
<dbReference type="Gene3D" id="1.50.10.10">
    <property type="match status" value="1"/>
</dbReference>
<organism evidence="2">
    <name type="scientific">freshwater metagenome</name>
    <dbReference type="NCBI Taxonomy" id="449393"/>
    <lineage>
        <taxon>unclassified sequences</taxon>
        <taxon>metagenomes</taxon>
        <taxon>ecological metagenomes</taxon>
    </lineage>
</organism>
<dbReference type="SUPFAM" id="SSF48208">
    <property type="entry name" value="Six-hairpin glycosidases"/>
    <property type="match status" value="1"/>
</dbReference>
<accession>A0A6J5YE74</accession>
<evidence type="ECO:0000313" key="2">
    <source>
        <dbReference type="EMBL" id="CAB4322926.1"/>
    </source>
</evidence>
<dbReference type="EMBL" id="CAEMXZ010000020">
    <property type="protein sequence ID" value="CAB4322926.1"/>
    <property type="molecule type" value="Genomic_DNA"/>
</dbReference>
<name>A0A6J5YE74_9ZZZZ</name>
<dbReference type="InterPro" id="IPR008928">
    <property type="entry name" value="6-hairpin_glycosidase_sf"/>
</dbReference>
<reference evidence="2" key="1">
    <citation type="submission" date="2020-05" db="EMBL/GenBank/DDBJ databases">
        <authorList>
            <person name="Chiriac C."/>
            <person name="Salcher M."/>
            <person name="Ghai R."/>
            <person name="Kavagutti S V."/>
        </authorList>
    </citation>
    <scope>NUCLEOTIDE SEQUENCE</scope>
</reference>
<evidence type="ECO:0000256" key="1">
    <source>
        <dbReference type="SAM" id="MobiDB-lite"/>
    </source>
</evidence>
<dbReference type="InterPro" id="IPR012341">
    <property type="entry name" value="6hp_glycosidase-like_sf"/>
</dbReference>